<dbReference type="SUPFAM" id="SSF47336">
    <property type="entry name" value="ACP-like"/>
    <property type="match status" value="3"/>
</dbReference>
<dbReference type="OrthoDB" id="4317020at2"/>
<comment type="caution">
    <text evidence="10">The sequence shown here is derived from an EMBL/GenBank/DDBJ whole genome shotgun (WGS) entry which is preliminary data.</text>
</comment>
<dbReference type="InterPro" id="IPR018201">
    <property type="entry name" value="Ketoacyl_synth_AS"/>
</dbReference>
<feature type="region of interest" description="Disordered" evidence="7">
    <location>
        <begin position="1657"/>
        <end position="1676"/>
    </location>
</feature>
<feature type="domain" description="Carrier" evidence="8">
    <location>
        <begin position="1579"/>
        <end position="1654"/>
    </location>
</feature>
<dbReference type="PROSITE" id="PS52004">
    <property type="entry name" value="KS3_2"/>
    <property type="match status" value="1"/>
</dbReference>
<dbReference type="SMART" id="SM00823">
    <property type="entry name" value="PKS_PP"/>
    <property type="match status" value="3"/>
</dbReference>
<dbReference type="InterPro" id="IPR057326">
    <property type="entry name" value="KR_dom"/>
</dbReference>
<dbReference type="GO" id="GO:0009239">
    <property type="term" value="P:enterobactin biosynthetic process"/>
    <property type="evidence" value="ECO:0007669"/>
    <property type="project" value="TreeGrafter"/>
</dbReference>
<dbReference type="Proteomes" id="UP000004162">
    <property type="component" value="Unassembled WGS sequence"/>
</dbReference>
<dbReference type="Gene3D" id="1.10.1200.10">
    <property type="entry name" value="ACP-like"/>
    <property type="match status" value="3"/>
</dbReference>
<keyword evidence="4" id="KW-0597">Phosphoprotein</keyword>
<organism evidence="10 11">
    <name type="scientific">Chlorobium ferrooxidans DSM 13031</name>
    <dbReference type="NCBI Taxonomy" id="377431"/>
    <lineage>
        <taxon>Bacteria</taxon>
        <taxon>Pseudomonadati</taxon>
        <taxon>Chlorobiota</taxon>
        <taxon>Chlorobiia</taxon>
        <taxon>Chlorobiales</taxon>
        <taxon>Chlorobiaceae</taxon>
        <taxon>Chlorobium/Pelodictyon group</taxon>
        <taxon>Chlorobium</taxon>
    </lineage>
</organism>
<dbReference type="Gene3D" id="3.40.50.720">
    <property type="entry name" value="NAD(P)-binding Rossmann-like Domain"/>
    <property type="match status" value="1"/>
</dbReference>
<dbReference type="InterPro" id="IPR036736">
    <property type="entry name" value="ACP-like_sf"/>
</dbReference>
<dbReference type="InterPro" id="IPR023213">
    <property type="entry name" value="CAT-like_dom_sf"/>
</dbReference>
<dbReference type="Pfam" id="PF00109">
    <property type="entry name" value="ketoacyl-synt"/>
    <property type="match status" value="1"/>
</dbReference>
<dbReference type="InterPro" id="IPR001242">
    <property type="entry name" value="Condensation_dom"/>
</dbReference>
<dbReference type="InterPro" id="IPR042104">
    <property type="entry name" value="PKS_dehydratase_sf"/>
</dbReference>
<dbReference type="GO" id="GO:0047527">
    <property type="term" value="F:2,3-dihydroxybenzoate-serine ligase activity"/>
    <property type="evidence" value="ECO:0007669"/>
    <property type="project" value="TreeGrafter"/>
</dbReference>
<dbReference type="InterPro" id="IPR009081">
    <property type="entry name" value="PP-bd_ACP"/>
</dbReference>
<dbReference type="InterPro" id="IPR020806">
    <property type="entry name" value="PKS_PP-bd"/>
</dbReference>
<dbReference type="GO" id="GO:0006633">
    <property type="term" value="P:fatty acid biosynthetic process"/>
    <property type="evidence" value="ECO:0007669"/>
    <property type="project" value="InterPro"/>
</dbReference>
<evidence type="ECO:0000313" key="11">
    <source>
        <dbReference type="Proteomes" id="UP000004162"/>
    </source>
</evidence>
<evidence type="ECO:0000256" key="7">
    <source>
        <dbReference type="SAM" id="MobiDB-lite"/>
    </source>
</evidence>
<protein>
    <submittedName>
        <fullName evidence="10">Amino acid adenylation</fullName>
    </submittedName>
</protein>
<dbReference type="SUPFAM" id="SSF53901">
    <property type="entry name" value="Thiolase-like"/>
    <property type="match status" value="1"/>
</dbReference>
<reference evidence="10 11" key="1">
    <citation type="submission" date="2006-07" db="EMBL/GenBank/DDBJ databases">
        <title>Annotation of the draft genome assembly of Chlorobium ferroxidans DSM 13031.</title>
        <authorList>
            <consortium name="US DOE Joint Genome Institute (JGI-ORNL)"/>
            <person name="Larimer F."/>
            <person name="Land M."/>
            <person name="Hauser L."/>
        </authorList>
    </citation>
    <scope>NUCLEOTIDE SEQUENCE [LARGE SCALE GENOMIC DNA]</scope>
    <source>
        <strain evidence="10 11">DSM 13031</strain>
    </source>
</reference>
<dbReference type="Pfam" id="PF08659">
    <property type="entry name" value="KR"/>
    <property type="match status" value="1"/>
</dbReference>
<dbReference type="Pfam" id="PF22336">
    <property type="entry name" value="RhiE-like_linker"/>
    <property type="match status" value="1"/>
</dbReference>
<dbReference type="PROSITE" id="PS00455">
    <property type="entry name" value="AMP_BINDING"/>
    <property type="match status" value="1"/>
</dbReference>
<keyword evidence="6" id="KW-0677">Repeat</keyword>
<evidence type="ECO:0000256" key="6">
    <source>
        <dbReference type="ARBA" id="ARBA00022737"/>
    </source>
</evidence>
<comment type="pathway">
    <text evidence="2">Antibiotic biosynthesis.</text>
</comment>
<dbReference type="InterPro" id="IPR000873">
    <property type="entry name" value="AMP-dep_synth/lig_dom"/>
</dbReference>
<dbReference type="Pfam" id="PF00550">
    <property type="entry name" value="PP-binding"/>
    <property type="match status" value="3"/>
</dbReference>
<dbReference type="CDD" id="cd00833">
    <property type="entry name" value="PKS"/>
    <property type="match status" value="1"/>
</dbReference>
<evidence type="ECO:0000256" key="5">
    <source>
        <dbReference type="ARBA" id="ARBA00022679"/>
    </source>
</evidence>
<feature type="domain" description="Ketosynthase family 3 (KS3)" evidence="9">
    <location>
        <begin position="258"/>
        <end position="681"/>
    </location>
</feature>
<dbReference type="InterPro" id="IPR014031">
    <property type="entry name" value="Ketoacyl_synth_C"/>
</dbReference>
<accession>Q0YRD9</accession>
<proteinExistence type="predicted"/>
<dbReference type="InterPro" id="IPR020841">
    <property type="entry name" value="PKS_Beta-ketoAc_synthase_dom"/>
</dbReference>
<dbReference type="GO" id="GO:0005829">
    <property type="term" value="C:cytosol"/>
    <property type="evidence" value="ECO:0007669"/>
    <property type="project" value="TreeGrafter"/>
</dbReference>
<reference evidence="10 11" key="2">
    <citation type="submission" date="2006-07" db="EMBL/GenBank/DDBJ databases">
        <title>Sequencing of the draft genome and assembly of Chlorobium ferroxidans DSM 13031.</title>
        <authorList>
            <consortium name="US DOE Joint Genome Institute (JGI-PGF)"/>
            <person name="Copeland A."/>
            <person name="Lucas S."/>
            <person name="Lapidus A."/>
            <person name="Barry K."/>
            <person name="Glavina del Rio T."/>
            <person name="Dalin E."/>
            <person name="Tice H."/>
            <person name="Bruce D."/>
            <person name="Pitluck S."/>
            <person name="Richardson P."/>
        </authorList>
    </citation>
    <scope>NUCLEOTIDE SEQUENCE [LARGE SCALE GENOMIC DNA]</scope>
    <source>
        <strain evidence="10 11">DSM 13031</strain>
    </source>
</reference>
<dbReference type="Gene3D" id="1.10.1240.100">
    <property type="match status" value="1"/>
</dbReference>
<dbReference type="PANTHER" id="PTHR45527">
    <property type="entry name" value="NONRIBOSOMAL PEPTIDE SYNTHETASE"/>
    <property type="match status" value="1"/>
</dbReference>
<comment type="cofactor">
    <cofactor evidence="1">
        <name>pantetheine 4'-phosphate</name>
        <dbReference type="ChEBI" id="CHEBI:47942"/>
    </cofactor>
</comment>
<dbReference type="SMART" id="SM00825">
    <property type="entry name" value="PKS_KS"/>
    <property type="match status" value="1"/>
</dbReference>
<feature type="domain" description="Carrier" evidence="8">
    <location>
        <begin position="2652"/>
        <end position="2727"/>
    </location>
</feature>
<gene>
    <name evidence="10" type="ORF">CferDRAFT_0895</name>
</gene>
<dbReference type="Gene3D" id="3.30.300.30">
    <property type="match status" value="1"/>
</dbReference>
<dbReference type="InterPro" id="IPR020845">
    <property type="entry name" value="AMP-binding_CS"/>
</dbReference>
<dbReference type="InterPro" id="IPR016039">
    <property type="entry name" value="Thiolase-like"/>
</dbReference>
<dbReference type="Gene3D" id="3.30.559.30">
    <property type="entry name" value="Nonribosomal peptide synthetase, condensation domain"/>
    <property type="match status" value="3"/>
</dbReference>
<dbReference type="Gene3D" id="3.40.47.10">
    <property type="match status" value="1"/>
</dbReference>
<keyword evidence="5" id="KW-0808">Transferase</keyword>
<dbReference type="PROSITE" id="PS00012">
    <property type="entry name" value="PHOSPHOPANTETHEINE"/>
    <property type="match status" value="1"/>
</dbReference>
<dbReference type="InterPro" id="IPR013968">
    <property type="entry name" value="PKS_KR"/>
</dbReference>
<dbReference type="Gene3D" id="3.30.559.10">
    <property type="entry name" value="Chloramphenicol acetyltransferase-like domain"/>
    <property type="match status" value="2"/>
</dbReference>
<dbReference type="RefSeq" id="WP_006366482.1">
    <property type="nucleotide sequence ID" value="NZ_AASE01000011.1"/>
</dbReference>
<dbReference type="Pfam" id="PF02801">
    <property type="entry name" value="Ketoacyl-synt_C"/>
    <property type="match status" value="1"/>
</dbReference>
<dbReference type="CDD" id="cd19531">
    <property type="entry name" value="LCL_NRPS-like"/>
    <property type="match status" value="1"/>
</dbReference>
<evidence type="ECO:0000259" key="9">
    <source>
        <dbReference type="PROSITE" id="PS52004"/>
    </source>
</evidence>
<dbReference type="InterPro" id="IPR010071">
    <property type="entry name" value="AA_adenyl_dom"/>
</dbReference>
<evidence type="ECO:0000256" key="2">
    <source>
        <dbReference type="ARBA" id="ARBA00004792"/>
    </source>
</evidence>
<feature type="domain" description="Carrier" evidence="8">
    <location>
        <begin position="164"/>
        <end position="239"/>
    </location>
</feature>
<dbReference type="GO" id="GO:0031177">
    <property type="term" value="F:phosphopantetheine binding"/>
    <property type="evidence" value="ECO:0007669"/>
    <property type="project" value="InterPro"/>
</dbReference>
<dbReference type="Gene3D" id="2.30.38.10">
    <property type="entry name" value="Luciferase, Domain 3"/>
    <property type="match status" value="1"/>
</dbReference>
<dbReference type="EMBL" id="AASE01000011">
    <property type="protein sequence ID" value="EAT58857.1"/>
    <property type="molecule type" value="Genomic_DNA"/>
</dbReference>
<dbReference type="GO" id="GO:0043041">
    <property type="term" value="P:amino acid activation for nonribosomal peptide biosynthetic process"/>
    <property type="evidence" value="ECO:0007669"/>
    <property type="project" value="TreeGrafter"/>
</dbReference>
<dbReference type="NCBIfam" id="TIGR01733">
    <property type="entry name" value="AA-adenyl-dom"/>
    <property type="match status" value="1"/>
</dbReference>
<dbReference type="InterPro" id="IPR045851">
    <property type="entry name" value="AMP-bd_C_sf"/>
</dbReference>
<dbReference type="PANTHER" id="PTHR45527:SF1">
    <property type="entry name" value="FATTY ACID SYNTHASE"/>
    <property type="match status" value="1"/>
</dbReference>
<dbReference type="InterPro" id="IPR014030">
    <property type="entry name" value="Ketoacyl_synth_N"/>
</dbReference>
<evidence type="ECO:0000256" key="1">
    <source>
        <dbReference type="ARBA" id="ARBA00001957"/>
    </source>
</evidence>
<name>Q0YRD9_9CHLB</name>
<evidence type="ECO:0000256" key="3">
    <source>
        <dbReference type="ARBA" id="ARBA00022450"/>
    </source>
</evidence>
<sequence length="3187" mass="348097">MTTSSHDFWRTFIADLPPLPFYRESSAPSPGASTKEPLLIEEQLDGLRTGQLKAFAEACGISFSTLLLAVHARALSLRMPGKRLVTGITVNSVNGEVTLPLVFDGAGSSESWSEFARRIGQLEESILRKSESFPSEPDESALRTLFYDTRFQFIPSACDKTEANPQMLLESRILALWQTLLPGAEFNVDDGFFDAGGNSLLLVRLHEKLAAEWPGVFSVAKLFSVVTVAAQARFIMEKNGQEQPEKHAQKQDNARQRSTHIAIVGIGVRLPGAGSAEGCWADVSRGADRVSSLSPERLQDTRDILTTLGSPLPGNFREAAWLEDIFDFDPERFRFSPSDAALVHPEQRLFFETSLMALENAGYGGRALDNEKIGVFAAAGGGSTWTEYALKAAPDRAEQIFINNVPSNIATRLSFLHNWRGPATVVDTACSSSLTAVHLACNSLLNGECSAALAGGAKLIMMPPSSATRFTIESSTARTHAFDESADGTGAGEGSVIFFLKTLEQAELDRDPVHAVILGTAINQDGASSGMAAPNPEAQSEVIAAAAAKAGVPLSTISYIEAHGTGTHLGDPVEIEGIRLAFSRETGKTGFALIGSAKGNYGHLDACAGALGLLRAVLCLKNDQAPPQPFFTRANPSIDFDDSPVRVSTSLCALPDLGTARRAGVSSFGLSGINVHAIIEAPPPDNGHPEVLSAGWMVIGLSAATAPLLKSYADALAGEIRLNRHYRPLDIAYTLNSGRDSLSERLAFWFRDRDELLAALEGSPSAGIGERSLSGRIARRDRSQQAQPVTANCGDEDSARVSAEAFLEGAPLLLPPQVDVRRVHLSAAPLQRITCRPPRNAGQNQQHPDNHPFFLRPTDTPEGKRYPLDLHSAAFWPVAEHLLAGVPTLVGMGILPLLAFTSSEGRDEGEFSPFAIRELSWLRPLQPYMLRPGSVSMLITGGEEGSQRAILGGRMVEGGWRNFVEATLSDLSIPPTESVLDPEKIRAHEVELTDEPDQAVEPAGPVRVSARWSALRARGSRGDEIFARLQLPARAEGELNMQGLHPGVLDRAVSIAVDRPGLVPAGCAEILVYRPLPERIFASAERVILPDGGIRADVRLYNSESGELSIRFRGLHFVPLSYPATPLKDVMKVPVIPSLPVWVADPVSAALPAIPPIALIGEGDLFARITAHSIFRGALAASCSSSEPDDELLSLLSEGRIRHLLFVPEPGEDIGLRTLNLLQKLMAHLRHPLHLVAAGEGAFAPDSTNDSPPPRPDTALMAGLVMVAGYEEPMLSTRYVEVDKGAPLELLFREFEALEPGEHSPILLDNSGRRLKRSFEPLGESRAAAETLWPASGCCVVSGGTGGLALLLAAELAGKGAVSLALLSRRELEAGEERETMLRFELLEALAASGITVRHWKVDVSNCEELSRVLDEVRSTLGPISAVVHFAGLVDSHLLVNETPESFARATAPKVEGARNLDLLTRNDPIESFVLSGSLTALESRAGSGAYTAANLYLDAFAGWRRSEGRPALTIDWCQVGEVGMAARLLDGKLEEYSLSPDEVIRYWRMALGAGTPQVSLLYGKNPGEKPKALPVSHEEPKMLEKAVAQIWAEILGYESVEPDDDFYSLGGDSMSGIDIVDRIVKELGHPLSYTDLVESATVGRLAEKLRTQAEAAAAGEDGVQSSHRLTPAPAQNRYPVSREQLALIQAQLAAERSTAYNLPNIISLPSGCDRERLESALRALISRHEILRTRFCFDGREPEMEIVPEVTLQLNRICPQAEVTAQFWQNRVRPFDLEAEPPVRFELIERADGTVHSLFMDIHHALADGLSLELLTGDLAQLYGGKTMPPLAVQFKDYAWWSRRGAGVEAFETAKEYWMQRYTSLPLPVLDLPSDRPRPAYHTWECGSVAFTLPQKSVEALRRFASTHATTPFTVVLSAWAALLSRYSSSDDLVISVPVDARERVGASSIPGMMVSLIPLRIALMEDESVEGFIRRLHHEVSEAMRNRACPLGMLLEAIAPPAAPERTLLSEVTLSYMNFSESKGYESEGEGSDAFRILGVERSDGKNDLSIFIRDLPESVSVTCEYYSAIFDRDRIERMGEHFTTLLDALVSSEDETKLASLPLLAEWERAWLLKVGRGSDTPQPEPLNLYACFAAMAKERGSAIAISDKTERLSYTELLCRAQGIAQYLALEGVREGEIVAMHLERSCTGVAIILAINALGACYLPLDTSFPALRIALILADADCRVVIADASGRKVIEEADLAGREKCEGRADGQAPAKRLIIEGEKLALMISSSAALPERREDVLAYLMYTSGSTGQPKGVRVLERGIIRLTVNQDYIEIGHDDRVMLVSSLAFDISTFDLWGALLNGAELCVIDRNVLLDPAAFAAEIACRNITIMAMATGLFHRQAETMPESFSKVHKVLAGGELMNPELLKRAVEAAPQTAFYNVYGPTENTTFTTTHLVTPGDLQGQAIPIGKPIPLTTVMVYDKRDQVVPIGIWGEIINGGEGVADGYQNRPELTAAGFFRTPEGEYCYRSGDIGRWRADGVLEIGGRRDTQIKHRGFRIELGEIEDALCRHPGVAGAAVLFRKDAGELVACLVIRGEEVPEPIELRSWLMQRIPSYMVPARFIRVARLPINSNGKLDRKRLDLEAEDGELLRDGSSASSGLPSGDTEKMVAEVFSEIFNRPVEERNISFLVLGGHSLIIMRAINRIAQRSGVKLSIGDFFATPTIAGLASRIDAEKVRDDAGCSIPVADPEAFPFASHAEERLYMVNSMDATSAAYNMTFFFRTGAEFVPDALHKALLVLVRRHEALRTGFEACDGKIMRRIADPREITLEWREDDLSRDSDPASEALLLTQAEVARPFDLSRPPLLRIRIIRTGREQTLILIMTHHIVHDGWSSRIFLRELKIAYEAALHGTTAAFPELPISIRDYALWQRTRDWSESAKWWLNTLKGAPERIELPCDRPIPEIPANRGATIKKELPPETARGLQAFARQSGVSMASVGLTLFATLLYRLTRQSELVIGMGVAGRDHAEMEGLIGFFVNVLPIRIRLDRESEFSTLLGEVHDMLMGALAHREYPFDSLVRDLAPKRSGNRQPLINVVFEYQRFDPVDPELLFPAAPEISDAFARSLDEVIFTPTAKHDLLLFYVEQEERTVLLVEYDTDILDAGTVERWISYFIQLAGHLCAESLKTTEPGSAEQ</sequence>
<dbReference type="PROSITE" id="PS50075">
    <property type="entry name" value="CARRIER"/>
    <property type="match status" value="3"/>
</dbReference>
<dbReference type="PROSITE" id="PS00606">
    <property type="entry name" value="KS3_1"/>
    <property type="match status" value="1"/>
</dbReference>
<dbReference type="Gene3D" id="3.10.129.110">
    <property type="entry name" value="Polyketide synthase dehydratase"/>
    <property type="match status" value="1"/>
</dbReference>
<dbReference type="InterPro" id="IPR054514">
    <property type="entry name" value="RhiE-like_linker"/>
</dbReference>
<dbReference type="SUPFAM" id="SSF56801">
    <property type="entry name" value="Acetyl-CoA synthetase-like"/>
    <property type="match status" value="1"/>
</dbReference>
<dbReference type="Pfam" id="PF13193">
    <property type="entry name" value="AMP-binding_C"/>
    <property type="match status" value="1"/>
</dbReference>
<dbReference type="GO" id="GO:0009366">
    <property type="term" value="C:enterobactin synthetase complex"/>
    <property type="evidence" value="ECO:0007669"/>
    <property type="project" value="TreeGrafter"/>
</dbReference>
<dbReference type="InterPro" id="IPR006162">
    <property type="entry name" value="Ppantetheine_attach_site"/>
</dbReference>
<evidence type="ECO:0000259" key="8">
    <source>
        <dbReference type="PROSITE" id="PS50075"/>
    </source>
</evidence>
<dbReference type="Pfam" id="PF00668">
    <property type="entry name" value="Condensation"/>
    <property type="match status" value="2"/>
</dbReference>
<dbReference type="GO" id="GO:0004315">
    <property type="term" value="F:3-oxoacyl-[acyl-carrier-protein] synthase activity"/>
    <property type="evidence" value="ECO:0007669"/>
    <property type="project" value="InterPro"/>
</dbReference>
<dbReference type="SUPFAM" id="SSF51735">
    <property type="entry name" value="NAD(P)-binding Rossmann-fold domains"/>
    <property type="match status" value="2"/>
</dbReference>
<dbReference type="SMART" id="SM00822">
    <property type="entry name" value="PKS_KR"/>
    <property type="match status" value="1"/>
</dbReference>
<evidence type="ECO:0000256" key="4">
    <source>
        <dbReference type="ARBA" id="ARBA00022553"/>
    </source>
</evidence>
<dbReference type="InterPro" id="IPR025110">
    <property type="entry name" value="AMP-bd_C"/>
</dbReference>
<feature type="region of interest" description="Disordered" evidence="7">
    <location>
        <begin position="776"/>
        <end position="796"/>
    </location>
</feature>
<evidence type="ECO:0000313" key="10">
    <source>
        <dbReference type="EMBL" id="EAT58857.1"/>
    </source>
</evidence>
<dbReference type="InterPro" id="IPR036291">
    <property type="entry name" value="NAD(P)-bd_dom_sf"/>
</dbReference>
<dbReference type="Gene3D" id="3.40.50.980">
    <property type="match status" value="2"/>
</dbReference>
<dbReference type="Pfam" id="PF00501">
    <property type="entry name" value="AMP-binding"/>
    <property type="match status" value="1"/>
</dbReference>
<dbReference type="SUPFAM" id="SSF52777">
    <property type="entry name" value="CoA-dependent acyltransferases"/>
    <property type="match status" value="5"/>
</dbReference>
<keyword evidence="3" id="KW-0596">Phosphopantetheine</keyword>
<keyword evidence="11" id="KW-1185">Reference proteome</keyword>